<dbReference type="AlphaFoldDB" id="A0A1Y2DL36"/>
<dbReference type="RefSeq" id="XP_040712365.1">
    <property type="nucleotide sequence ID" value="XM_040858659.1"/>
</dbReference>
<dbReference type="PANTHER" id="PTHR37535:SF3">
    <property type="entry name" value="FLUG DOMAIN-CONTAINING PROTEIN"/>
    <property type="match status" value="1"/>
</dbReference>
<gene>
    <name evidence="1" type="ORF">BCR38DRAFT_412149</name>
</gene>
<reference evidence="1 2" key="1">
    <citation type="submission" date="2016-07" db="EMBL/GenBank/DDBJ databases">
        <title>Pervasive Adenine N6-methylation of Active Genes in Fungi.</title>
        <authorList>
            <consortium name="DOE Joint Genome Institute"/>
            <person name="Mondo S.J."/>
            <person name="Dannebaum R.O."/>
            <person name="Kuo R.C."/>
            <person name="Labutti K."/>
            <person name="Haridas S."/>
            <person name="Kuo A."/>
            <person name="Salamov A."/>
            <person name="Ahrendt S.R."/>
            <person name="Lipzen A."/>
            <person name="Sullivan W."/>
            <person name="Andreopoulos W.B."/>
            <person name="Clum A."/>
            <person name="Lindquist E."/>
            <person name="Daum C."/>
            <person name="Ramamoorthy G.K."/>
            <person name="Gryganskyi A."/>
            <person name="Culley D."/>
            <person name="Magnuson J.K."/>
            <person name="James T.Y."/>
            <person name="O'Malley M.A."/>
            <person name="Stajich J.E."/>
            <person name="Spatafora J.W."/>
            <person name="Visel A."/>
            <person name="Grigoriev I.V."/>
        </authorList>
    </citation>
    <scope>NUCLEOTIDE SEQUENCE [LARGE SCALE GENOMIC DNA]</scope>
    <source>
        <strain evidence="1 2">CBS 129021</strain>
    </source>
</reference>
<dbReference type="STRING" id="1141098.A0A1Y2DL36"/>
<name>A0A1Y2DL36_9PEZI</name>
<dbReference type="PANTHER" id="PTHR37535">
    <property type="entry name" value="FLUG DOMAIN PROTEIN"/>
    <property type="match status" value="1"/>
</dbReference>
<dbReference type="OrthoDB" id="5135310at2759"/>
<dbReference type="GeneID" id="63774871"/>
<keyword evidence="2" id="KW-1185">Reference proteome</keyword>
<accession>A0A1Y2DL36</accession>
<dbReference type="Proteomes" id="UP000193689">
    <property type="component" value="Unassembled WGS sequence"/>
</dbReference>
<protein>
    <submittedName>
        <fullName evidence="1">Uncharacterized protein</fullName>
    </submittedName>
</protein>
<dbReference type="InParanoid" id="A0A1Y2DL36"/>
<comment type="caution">
    <text evidence="1">The sequence shown here is derived from an EMBL/GenBank/DDBJ whole genome shotgun (WGS) entry which is preliminary data.</text>
</comment>
<evidence type="ECO:0000313" key="2">
    <source>
        <dbReference type="Proteomes" id="UP000193689"/>
    </source>
</evidence>
<dbReference type="EMBL" id="MCFJ01000012">
    <property type="protein sequence ID" value="ORY59931.1"/>
    <property type="molecule type" value="Genomic_DNA"/>
</dbReference>
<proteinExistence type="predicted"/>
<organism evidence="1 2">
    <name type="scientific">Pseudomassariella vexata</name>
    <dbReference type="NCBI Taxonomy" id="1141098"/>
    <lineage>
        <taxon>Eukaryota</taxon>
        <taxon>Fungi</taxon>
        <taxon>Dikarya</taxon>
        <taxon>Ascomycota</taxon>
        <taxon>Pezizomycotina</taxon>
        <taxon>Sordariomycetes</taxon>
        <taxon>Xylariomycetidae</taxon>
        <taxon>Amphisphaeriales</taxon>
        <taxon>Pseudomassariaceae</taxon>
        <taxon>Pseudomassariella</taxon>
    </lineage>
</organism>
<sequence>MWRISERWVKNNRHPKNKTFAITGKDHSVLAYSDGALLLSLAIVDGALFGSDTLDDLWQQEIPPDENEKIYRWYDYWQKILITRAIDKTRKVSPSKLMTRGTYLAIYKACLRNEGYYKVSGGMHPIRRYLGKRIDGKYTETERSQHILQSDPRIFDLQKVLDFAS</sequence>
<evidence type="ECO:0000313" key="1">
    <source>
        <dbReference type="EMBL" id="ORY59931.1"/>
    </source>
</evidence>